<dbReference type="SUPFAM" id="SSF53756">
    <property type="entry name" value="UDP-Glycosyltransferase/glycogen phosphorylase"/>
    <property type="match status" value="1"/>
</dbReference>
<evidence type="ECO:0000313" key="4">
    <source>
        <dbReference type="Proteomes" id="UP000559256"/>
    </source>
</evidence>
<accession>A0A8H5GZD9</accession>
<proteinExistence type="predicted"/>
<dbReference type="PANTHER" id="PTHR48043">
    <property type="entry name" value="EG:EG0003.4 PROTEIN-RELATED"/>
    <property type="match status" value="1"/>
</dbReference>
<dbReference type="GO" id="GO:0008194">
    <property type="term" value="F:UDP-glycosyltransferase activity"/>
    <property type="evidence" value="ECO:0007669"/>
    <property type="project" value="InterPro"/>
</dbReference>
<dbReference type="PROSITE" id="PS51257">
    <property type="entry name" value="PROKAR_LIPOPROTEIN"/>
    <property type="match status" value="1"/>
</dbReference>
<dbReference type="AlphaFoldDB" id="A0A8H5GZD9"/>
<protein>
    <recommendedName>
        <fullName evidence="5">UDP-glucoronosyl and UDP-glucosyl transferase family protein</fullName>
    </recommendedName>
</protein>
<evidence type="ECO:0000256" key="2">
    <source>
        <dbReference type="ARBA" id="ARBA00022679"/>
    </source>
</evidence>
<keyword evidence="4" id="KW-1185">Reference proteome</keyword>
<dbReference type="InterPro" id="IPR002213">
    <property type="entry name" value="UDP_glucos_trans"/>
</dbReference>
<dbReference type="Gene3D" id="3.40.50.2000">
    <property type="entry name" value="Glycogen Phosphorylase B"/>
    <property type="match status" value="2"/>
</dbReference>
<evidence type="ECO:0008006" key="5">
    <source>
        <dbReference type="Google" id="ProtNLM"/>
    </source>
</evidence>
<dbReference type="InterPro" id="IPR050271">
    <property type="entry name" value="UDP-glycosyltransferase"/>
</dbReference>
<dbReference type="PANTHER" id="PTHR48043:SF145">
    <property type="entry name" value="FI06409P-RELATED"/>
    <property type="match status" value="1"/>
</dbReference>
<organism evidence="3 4">
    <name type="scientific">Tetrapyrgos nigripes</name>
    <dbReference type="NCBI Taxonomy" id="182062"/>
    <lineage>
        <taxon>Eukaryota</taxon>
        <taxon>Fungi</taxon>
        <taxon>Dikarya</taxon>
        <taxon>Basidiomycota</taxon>
        <taxon>Agaricomycotina</taxon>
        <taxon>Agaricomycetes</taxon>
        <taxon>Agaricomycetidae</taxon>
        <taxon>Agaricales</taxon>
        <taxon>Marasmiineae</taxon>
        <taxon>Marasmiaceae</taxon>
        <taxon>Tetrapyrgos</taxon>
    </lineage>
</organism>
<evidence type="ECO:0000256" key="1">
    <source>
        <dbReference type="ARBA" id="ARBA00022676"/>
    </source>
</evidence>
<sequence length="464" mass="50831">MTSPTAKILLATNSEYGQANIFLAVACELALRNVDLHLASFSPLQKRLTQHGLVDKLSFHLVPGLSFEDALLRTADANMLSHPPGVQGALQSYKWMADLLLPWTAEEYHHQLLSIKNIVQECSPSIVVIDSLFLGALDACRELGQRYVVLSPNSPRDFVGMTQPALRGFWKYPALSSGYPYPVPLALIPANIYLNIRMIIKIVTSPLVKTYDIMRKEHHGLTKTAIDNFSPDIPYLLPALPQTDFPDLLVPSNVHMCGPILFPSSPLDTCDPETSKWVNNPGMKTVLVNLGSHIVSNVTRVRELAGGLRILLSKFNEVQVLWKVMADGEIRDTLKEVVDPDRMKVVHWLEAEPAAVLRHPNVICSVHHGGANSFFEAVSAGVPHVILPVWYDTYDYARRAEYLGIGLFGSVNSAPGADAEEFGRALIRVIGDGSFAAKAQALAQSCGNGVGRKLAADKILGFIS</sequence>
<name>A0A8H5GZD9_9AGAR</name>
<dbReference type="Pfam" id="PF00201">
    <property type="entry name" value="UDPGT"/>
    <property type="match status" value="1"/>
</dbReference>
<gene>
    <name evidence="3" type="ORF">D9758_000857</name>
</gene>
<comment type="caution">
    <text evidence="3">The sequence shown here is derived from an EMBL/GenBank/DDBJ whole genome shotgun (WGS) entry which is preliminary data.</text>
</comment>
<dbReference type="EMBL" id="JAACJM010000003">
    <property type="protein sequence ID" value="KAF5373765.1"/>
    <property type="molecule type" value="Genomic_DNA"/>
</dbReference>
<dbReference type="OrthoDB" id="5835829at2759"/>
<keyword evidence="1" id="KW-0328">Glycosyltransferase</keyword>
<dbReference type="Proteomes" id="UP000559256">
    <property type="component" value="Unassembled WGS sequence"/>
</dbReference>
<reference evidence="3 4" key="1">
    <citation type="journal article" date="2020" name="ISME J.">
        <title>Uncovering the hidden diversity of litter-decomposition mechanisms in mushroom-forming fungi.</title>
        <authorList>
            <person name="Floudas D."/>
            <person name="Bentzer J."/>
            <person name="Ahren D."/>
            <person name="Johansson T."/>
            <person name="Persson P."/>
            <person name="Tunlid A."/>
        </authorList>
    </citation>
    <scope>NUCLEOTIDE SEQUENCE [LARGE SCALE GENOMIC DNA]</scope>
    <source>
        <strain evidence="3 4">CBS 291.85</strain>
    </source>
</reference>
<evidence type="ECO:0000313" key="3">
    <source>
        <dbReference type="EMBL" id="KAF5373765.1"/>
    </source>
</evidence>
<dbReference type="CDD" id="cd03784">
    <property type="entry name" value="GT1_Gtf-like"/>
    <property type="match status" value="1"/>
</dbReference>
<keyword evidence="2" id="KW-0808">Transferase</keyword>